<dbReference type="CDD" id="cd01837">
    <property type="entry name" value="SGNH_plant_lipase_like"/>
    <property type="match status" value="2"/>
</dbReference>
<evidence type="ECO:0000256" key="1">
    <source>
        <dbReference type="ARBA" id="ARBA00008668"/>
    </source>
</evidence>
<dbReference type="PANTHER" id="PTHR45966">
    <property type="entry name" value="GDSL-LIKE LIPASE/ACYLHYDROLASE"/>
    <property type="match status" value="1"/>
</dbReference>
<dbReference type="EMBL" id="LRBV02000008">
    <property type="status" value="NOT_ANNOTATED_CDS"/>
    <property type="molecule type" value="Genomic_DNA"/>
</dbReference>
<dbReference type="AlphaFoldDB" id="A0A7N2MC36"/>
<dbReference type="InterPro" id="IPR035669">
    <property type="entry name" value="SGNH_plant_lipase-like"/>
</dbReference>
<evidence type="ECO:0000313" key="5">
    <source>
        <dbReference type="Proteomes" id="UP000594261"/>
    </source>
</evidence>
<dbReference type="InterPro" id="IPR001087">
    <property type="entry name" value="GDSL"/>
</dbReference>
<evidence type="ECO:0000256" key="3">
    <source>
        <dbReference type="SAM" id="MobiDB-lite"/>
    </source>
</evidence>
<reference evidence="4 5" key="1">
    <citation type="journal article" date="2016" name="G3 (Bethesda)">
        <title>First Draft Assembly and Annotation of the Genome of a California Endemic Oak Quercus lobata Nee (Fagaceae).</title>
        <authorList>
            <person name="Sork V.L."/>
            <person name="Fitz-Gibbon S.T."/>
            <person name="Puiu D."/>
            <person name="Crepeau M."/>
            <person name="Gugger P.F."/>
            <person name="Sherman R."/>
            <person name="Stevens K."/>
            <person name="Langley C.H."/>
            <person name="Pellegrini M."/>
            <person name="Salzberg S.L."/>
        </authorList>
    </citation>
    <scope>NUCLEOTIDE SEQUENCE [LARGE SCALE GENOMIC DNA]</scope>
    <source>
        <strain evidence="4 5">cv. SW786</strain>
    </source>
</reference>
<dbReference type="InterPro" id="IPR036514">
    <property type="entry name" value="SGNH_hydro_sf"/>
</dbReference>
<dbReference type="Proteomes" id="UP000594261">
    <property type="component" value="Chromosome 8"/>
</dbReference>
<evidence type="ECO:0000313" key="4">
    <source>
        <dbReference type="EnsemblPlants" id="QL08p042445:mrna"/>
    </source>
</evidence>
<comment type="similarity">
    <text evidence="1">Belongs to the 'GDSL' lipolytic enzyme family.</text>
</comment>
<proteinExistence type="inferred from homology"/>
<keyword evidence="2" id="KW-0732">Signal</keyword>
<dbReference type="GO" id="GO:0006629">
    <property type="term" value="P:lipid metabolic process"/>
    <property type="evidence" value="ECO:0007669"/>
    <property type="project" value="InterPro"/>
</dbReference>
<keyword evidence="5" id="KW-1185">Reference proteome</keyword>
<dbReference type="InterPro" id="IPR044552">
    <property type="entry name" value="GLIP1-5/GLL25"/>
</dbReference>
<dbReference type="OMA" id="LIPAICH"/>
<sequence>MIVYTKLLTVYNKVRATHGFQSACLTPTNGLGHICLPKHVALFIFGDSLFDAGNNDYINTTTDNLANYGPYGETFFNYPTGRFSNGRLIPDFIAEFAKLPFITPLLYPGYHQYTDGTNFASDGVGALAETNQGFEIYKKGGRKFAIPNLAPLGCLPIARAQSPNNTGACIQELSTLAKLHNEALSKSLRKVENQLDGFKYSIADTYTSLSETLNNPSKYVFLTPTHSLGHICLPKQQHVALFIFGDSLFDAGNNDYINTTTDNLANYGPYGETFFNYPTGRFSNGRLIPDFIAEFAKLPFITPLLYPGYHQYTDGTNFASAGAGALVETNQGLMIDLKSQLHYYKKLVKLLRTRLGHEEARTLLATAVYLISIGSNDYFALSTSNSSALQTYSPEEYVDIVIGNLTSVIKGIYKKGGRKIAIPNLAPLGCLPIARALSPNNTGACVEELSTLAKLHNEALSKSLQELENQLNGFKYSIADTYTSLSESINNPSKYDLSRPKPKSIVAASSSSSSSSQTFATTSSSQTLATPTSSSSVASSSSSTHASSSSSSAAATASSSSSSIVAASYSSYSFFHRCCFFHFFLITPTHCLGHPCLPKQHVALFIFGDSLVDAGNNNYINTTTEAQANYGPYGETFFKYPTGRFSNGRIVPDFIAEFANLPFITPYLYPGYHQYTDGQTLHLRELVLWLKLTKDWYVIDLKTQLQYFKKLEKLLREKLGDADTKTLLARAVYLINIGFDDYGVLLFTTNSSALQSYPQEEYVDMVIGNLTSVIKEIYKKGGRKFVIPNLGPFGCLPFARALNRALENTGACLQEVNPIVKLHNEALSKVLQELEGEFNGFKYSVVNSYTYLSEIIRNPSKYGFKESRIACCGTGPYRGMFSCAGKRSTKEYKLCENVSEYVFFDSIHPSEKASQQFVELMWNGTPNITGPYSLKEFFENK</sequence>
<dbReference type="PANTHER" id="PTHR45966:SF34">
    <property type="entry name" value="GDSL-LIKE LIPASE_ACYLHYDROLASE"/>
    <property type="match status" value="1"/>
</dbReference>
<dbReference type="EnsemblPlants" id="QL08p042445:mrna">
    <property type="protein sequence ID" value="QL08p042445:mrna"/>
    <property type="gene ID" value="QL08p042445"/>
</dbReference>
<accession>A0A7N2MC36</accession>
<dbReference type="GO" id="GO:0016298">
    <property type="term" value="F:lipase activity"/>
    <property type="evidence" value="ECO:0007669"/>
    <property type="project" value="InterPro"/>
</dbReference>
<evidence type="ECO:0000256" key="2">
    <source>
        <dbReference type="ARBA" id="ARBA00022729"/>
    </source>
</evidence>
<dbReference type="Gene3D" id="3.40.50.1110">
    <property type="entry name" value="SGNH hydrolase"/>
    <property type="match status" value="4"/>
</dbReference>
<dbReference type="PROSITE" id="PS01098">
    <property type="entry name" value="LIPASE_GDSL_SER"/>
    <property type="match status" value="3"/>
</dbReference>
<dbReference type="InterPro" id="IPR008265">
    <property type="entry name" value="Lipase_GDSL_AS"/>
</dbReference>
<organism evidence="4 5">
    <name type="scientific">Quercus lobata</name>
    <name type="common">Valley oak</name>
    <dbReference type="NCBI Taxonomy" id="97700"/>
    <lineage>
        <taxon>Eukaryota</taxon>
        <taxon>Viridiplantae</taxon>
        <taxon>Streptophyta</taxon>
        <taxon>Embryophyta</taxon>
        <taxon>Tracheophyta</taxon>
        <taxon>Spermatophyta</taxon>
        <taxon>Magnoliopsida</taxon>
        <taxon>eudicotyledons</taxon>
        <taxon>Gunneridae</taxon>
        <taxon>Pentapetalae</taxon>
        <taxon>rosids</taxon>
        <taxon>fabids</taxon>
        <taxon>Fagales</taxon>
        <taxon>Fagaceae</taxon>
        <taxon>Quercus</taxon>
    </lineage>
</organism>
<dbReference type="FunFam" id="3.40.50.1110:FF:000003">
    <property type="entry name" value="GDSL esterase/lipase APG"/>
    <property type="match status" value="2"/>
</dbReference>
<dbReference type="InParanoid" id="A0A7N2MC36"/>
<name>A0A7N2MC36_QUELO</name>
<dbReference type="SUPFAM" id="SSF52266">
    <property type="entry name" value="SGNH hydrolase"/>
    <property type="match status" value="2"/>
</dbReference>
<protein>
    <submittedName>
        <fullName evidence="4">Uncharacterized protein</fullName>
    </submittedName>
</protein>
<dbReference type="Gramene" id="QL08p042445:mrna">
    <property type="protein sequence ID" value="QL08p042445:mrna"/>
    <property type="gene ID" value="QL08p042445"/>
</dbReference>
<dbReference type="Pfam" id="PF00657">
    <property type="entry name" value="Lipase_GDSL"/>
    <property type="match status" value="3"/>
</dbReference>
<feature type="region of interest" description="Disordered" evidence="3">
    <location>
        <begin position="526"/>
        <end position="554"/>
    </location>
</feature>
<reference evidence="4" key="2">
    <citation type="submission" date="2021-01" db="UniProtKB">
        <authorList>
            <consortium name="EnsemblPlants"/>
        </authorList>
    </citation>
    <scope>IDENTIFICATION</scope>
</reference>